<evidence type="ECO:0000313" key="1">
    <source>
        <dbReference type="EMBL" id="ARN23599.1"/>
    </source>
</evidence>
<accession>A0A1W6LH88</accession>
<dbReference type="AlphaFoldDB" id="A0A1W6LH88"/>
<reference evidence="1 2" key="1">
    <citation type="submission" date="2016-04" db="EMBL/GenBank/DDBJ databases">
        <title>Complete genome sequence of natural rubber-degrading, novel Gram-negative bacterium, Rhizobacter gummiphilus strain NS21.</title>
        <authorList>
            <person name="Tabata M."/>
            <person name="Kasai D."/>
            <person name="Fukuda M."/>
        </authorList>
    </citation>
    <scope>NUCLEOTIDE SEQUENCE [LARGE SCALE GENOMIC DNA]</scope>
    <source>
        <strain evidence="1 2">NS21</strain>
    </source>
</reference>
<evidence type="ECO:0000313" key="2">
    <source>
        <dbReference type="Proteomes" id="UP000193427"/>
    </source>
</evidence>
<gene>
    <name evidence="1" type="ORF">A4W93_28935</name>
</gene>
<dbReference type="Proteomes" id="UP000193427">
    <property type="component" value="Chromosome"/>
</dbReference>
<proteinExistence type="predicted"/>
<dbReference type="PROSITE" id="PS51257">
    <property type="entry name" value="PROKAR_LIPOPROTEIN"/>
    <property type="match status" value="1"/>
</dbReference>
<sequence length="165" mass="17345">MSRPSFSRLLPVLVLAAAAVMGCAQPAVPTESAQVTTDNFSKAKAAGIRPVAVGEFRSVKDSKPAEARHLKDTLSTELSGAGLLDPASGAVVEGELVSADLGKTSGTVAARFIVTTGGRVVYDKELRSSSTWRADANVPREQGLVYSKLVGQLFTDPMFRNAVPR</sequence>
<dbReference type="EMBL" id="CP015118">
    <property type="protein sequence ID" value="ARN23599.1"/>
    <property type="molecule type" value="Genomic_DNA"/>
</dbReference>
<dbReference type="STRING" id="946333.A4W93_28935"/>
<protein>
    <submittedName>
        <fullName evidence="1">Uncharacterized protein</fullName>
    </submittedName>
</protein>
<dbReference type="KEGG" id="rgu:A4W93_28935"/>
<name>A0A1W6LH88_9BURK</name>
<dbReference type="OrthoDB" id="7596528at2"/>
<dbReference type="RefSeq" id="WP_085753927.1">
    <property type="nucleotide sequence ID" value="NZ_BSPR01000022.1"/>
</dbReference>
<organism evidence="1 2">
    <name type="scientific">Piscinibacter gummiphilus</name>
    <dbReference type="NCBI Taxonomy" id="946333"/>
    <lineage>
        <taxon>Bacteria</taxon>
        <taxon>Pseudomonadati</taxon>
        <taxon>Pseudomonadota</taxon>
        <taxon>Betaproteobacteria</taxon>
        <taxon>Burkholderiales</taxon>
        <taxon>Sphaerotilaceae</taxon>
        <taxon>Piscinibacter</taxon>
    </lineage>
</organism>
<keyword evidence="2" id="KW-1185">Reference proteome</keyword>